<keyword evidence="7" id="KW-0788">Thiol protease</keyword>
<evidence type="ECO:0000256" key="2">
    <source>
        <dbReference type="ARBA" id="ARBA00009941"/>
    </source>
</evidence>
<keyword evidence="6" id="KW-0378">Hydrolase</keyword>
<keyword evidence="4" id="KW-0645">Protease</keyword>
<keyword evidence="5 9" id="KW-0732">Signal</keyword>
<dbReference type="GO" id="GO:0051603">
    <property type="term" value="P:proteolysis involved in protein catabolic process"/>
    <property type="evidence" value="ECO:0007669"/>
    <property type="project" value="TreeGrafter"/>
</dbReference>
<dbReference type="EC" id="3.4.22.34" evidence="3"/>
<evidence type="ECO:0000256" key="8">
    <source>
        <dbReference type="PIRSR" id="PIRSR019663-1"/>
    </source>
</evidence>
<comment type="catalytic activity">
    <reaction evidence="1">
        <text>Hydrolysis of proteins and small molecule substrates at -Asn-|-Xaa- bonds.</text>
        <dbReference type="EC" id="3.4.22.34"/>
    </reaction>
</comment>
<feature type="chain" id="PRO_5003705696" description="legumain" evidence="9">
    <location>
        <begin position="22"/>
        <end position="445"/>
    </location>
</feature>
<organism evidence="11">
    <name type="scientific">Dictyocaulus viviparus</name>
    <name type="common">Bovine lungworm</name>
    <dbReference type="NCBI Taxonomy" id="29172"/>
    <lineage>
        <taxon>Eukaryota</taxon>
        <taxon>Metazoa</taxon>
        <taxon>Ecdysozoa</taxon>
        <taxon>Nematoda</taxon>
        <taxon>Chromadorea</taxon>
        <taxon>Rhabditida</taxon>
        <taxon>Rhabditina</taxon>
        <taxon>Rhabditomorpha</taxon>
        <taxon>Strongyloidea</taxon>
        <taxon>Metastrongylidae</taxon>
        <taxon>Dictyocaulus</taxon>
    </lineage>
</organism>
<dbReference type="InterPro" id="IPR048501">
    <property type="entry name" value="Legum_prodom"/>
</dbReference>
<dbReference type="Pfam" id="PF20985">
    <property type="entry name" value="Legum_prodom"/>
    <property type="match status" value="1"/>
</dbReference>
<accession>I6R478</accession>
<evidence type="ECO:0000256" key="7">
    <source>
        <dbReference type="ARBA" id="ARBA00022807"/>
    </source>
</evidence>
<evidence type="ECO:0000259" key="10">
    <source>
        <dbReference type="Pfam" id="PF20985"/>
    </source>
</evidence>
<dbReference type="InterPro" id="IPR001096">
    <property type="entry name" value="Peptidase_C13"/>
</dbReference>
<dbReference type="PANTHER" id="PTHR12000:SF42">
    <property type="entry name" value="LEGUMAIN"/>
    <property type="match status" value="1"/>
</dbReference>
<reference evidence="11" key="1">
    <citation type="submission" date="2012-03" db="EMBL/GenBank/DDBJ databases">
        <title>Cysteine proteases of the bovine lungworm Dictyocaulus viviparus.</title>
        <authorList>
            <person name="Strube C."/>
            <person name="Schnieder T."/>
        </authorList>
    </citation>
    <scope>NUCLEOTIDE SEQUENCE</scope>
    <source>
        <strain evidence="11">HannoverDv2000</strain>
    </source>
</reference>
<dbReference type="PANTHER" id="PTHR12000">
    <property type="entry name" value="HEMOGLOBINASE FAMILY MEMBER"/>
    <property type="match status" value="1"/>
</dbReference>
<name>I6R478_DICVI</name>
<feature type="signal peptide" evidence="9">
    <location>
        <begin position="1"/>
        <end position="21"/>
    </location>
</feature>
<evidence type="ECO:0000256" key="1">
    <source>
        <dbReference type="ARBA" id="ARBA00000810"/>
    </source>
</evidence>
<evidence type="ECO:0000313" key="11">
    <source>
        <dbReference type="EMBL" id="AFM37368.1"/>
    </source>
</evidence>
<dbReference type="BRENDA" id="3.4.22.34">
    <property type="organism ID" value="10740"/>
</dbReference>
<dbReference type="GO" id="GO:0004197">
    <property type="term" value="F:cysteine-type endopeptidase activity"/>
    <property type="evidence" value="ECO:0007669"/>
    <property type="project" value="UniProtKB-EC"/>
</dbReference>
<evidence type="ECO:0000256" key="5">
    <source>
        <dbReference type="ARBA" id="ARBA00022729"/>
    </source>
</evidence>
<dbReference type="GO" id="GO:0005773">
    <property type="term" value="C:vacuole"/>
    <property type="evidence" value="ECO:0007669"/>
    <property type="project" value="GOC"/>
</dbReference>
<dbReference type="GO" id="GO:0006624">
    <property type="term" value="P:vacuolar protein processing"/>
    <property type="evidence" value="ECO:0007669"/>
    <property type="project" value="TreeGrafter"/>
</dbReference>
<sequence length="445" mass="50607">MIVFLWIFVTTVLITGKSVLALNLHDFLTPKAEPAGELHALLVAGSNGWWNYRHQADVAHAYHLLLSKGILPEHIIVMMYDDIANDASNPFRGKLFNRPNGTDVYKGLKIDYSGSSVNPKNFLNVLEGNSEAVKGGNGRVINSKATDRIFVYFSDHGGEGLICFPDDVLTKKDLNSALQRMHKSKKYDEFVFYLEACESGSMFKKTLEPSMNIYAVTASNPVESSWATYCDYMDLPCLGDEFSVNWMEDSEKHDIDAEQLDAQFEDVKKMTKLSHVMHYGNLKIAKESVGWFQGEHGKKLSVQTQYEDDYPKVSWDARDVELMYMKKLQKTTTISLHAQALEQRVTQINQDRRDIEALFMSLVDNLLPNTNDKKEIFDKRNDVEDLSCHDDVVKAFDTTCIDVNRFDYALKYIYVLNNLCVKFGDSKKIINAMHATCSTATKQFL</sequence>
<gene>
    <name evidence="11" type="primary">leg-1</name>
</gene>
<dbReference type="InterPro" id="IPR046427">
    <property type="entry name" value="Legumain_prodom_sf"/>
</dbReference>
<dbReference type="AlphaFoldDB" id="I6R478"/>
<dbReference type="SMR" id="I6R478"/>
<dbReference type="Gene3D" id="1.10.132.130">
    <property type="match status" value="1"/>
</dbReference>
<feature type="active site" description="Nucleophile" evidence="8">
    <location>
        <position position="197"/>
    </location>
</feature>
<protein>
    <recommendedName>
        <fullName evidence="3">legumain</fullName>
        <ecNumber evidence="3">3.4.22.34</ecNumber>
    </recommendedName>
</protein>
<dbReference type="Pfam" id="PF01650">
    <property type="entry name" value="Peptidase_C13"/>
    <property type="match status" value="1"/>
</dbReference>
<evidence type="ECO:0000256" key="4">
    <source>
        <dbReference type="ARBA" id="ARBA00022670"/>
    </source>
</evidence>
<proteinExistence type="evidence at transcript level"/>
<feature type="domain" description="Legumain prodomain" evidence="10">
    <location>
        <begin position="344"/>
        <end position="437"/>
    </location>
</feature>
<dbReference type="Gene3D" id="3.40.50.1460">
    <property type="match status" value="1"/>
</dbReference>
<dbReference type="MEROPS" id="C13.A02"/>
<evidence type="ECO:0000256" key="9">
    <source>
        <dbReference type="SAM" id="SignalP"/>
    </source>
</evidence>
<dbReference type="PRINTS" id="PR00776">
    <property type="entry name" value="HEMOGLOBNASE"/>
</dbReference>
<evidence type="ECO:0000256" key="3">
    <source>
        <dbReference type="ARBA" id="ARBA00012628"/>
    </source>
</evidence>
<comment type="similarity">
    <text evidence="2">Belongs to the peptidase C13 family.</text>
</comment>
<feature type="active site" evidence="8">
    <location>
        <position position="156"/>
    </location>
</feature>
<dbReference type="EMBL" id="JQ828985">
    <property type="protein sequence ID" value="AFM37368.1"/>
    <property type="molecule type" value="mRNA"/>
</dbReference>
<dbReference type="CDD" id="cd21115">
    <property type="entry name" value="legumain_C"/>
    <property type="match status" value="1"/>
</dbReference>
<dbReference type="PIRSF" id="PIRSF019663">
    <property type="entry name" value="Legumain"/>
    <property type="match status" value="1"/>
</dbReference>
<dbReference type="FunFam" id="3.40.50.1460:FF:000006">
    <property type="entry name" value="Legumain"/>
    <property type="match status" value="1"/>
</dbReference>
<evidence type="ECO:0000256" key="6">
    <source>
        <dbReference type="ARBA" id="ARBA00022801"/>
    </source>
</evidence>